<name>B7AWC1_9FIRM</name>
<reference evidence="5 6" key="1">
    <citation type="submission" date="2008-11" db="EMBL/GenBank/DDBJ databases">
        <title>Draft genome sequence of Bacteroides pectinophilus (ATCC 43243).</title>
        <authorList>
            <person name="Sudarsanam P."/>
            <person name="Ley R."/>
            <person name="Guruge J."/>
            <person name="Turnbaugh P.J."/>
            <person name="Mahowald M."/>
            <person name="Liep D."/>
            <person name="Gordon J."/>
        </authorList>
    </citation>
    <scope>NUCLEOTIDE SEQUENCE [LARGE SCALE GENOMIC DNA]</scope>
    <source>
        <strain evidence="5 6">ATCC 43243</strain>
    </source>
</reference>
<dbReference type="GO" id="GO:0009401">
    <property type="term" value="P:phosphoenolpyruvate-dependent sugar phosphotransferase system"/>
    <property type="evidence" value="ECO:0007669"/>
    <property type="project" value="UniProtKB-KW"/>
</dbReference>
<dbReference type="Pfam" id="PF00381">
    <property type="entry name" value="PTS-HPr"/>
    <property type="match status" value="1"/>
</dbReference>
<keyword evidence="2" id="KW-0963">Cytoplasm</keyword>
<dbReference type="EMBL" id="ABVQ01000037">
    <property type="protein sequence ID" value="EEC56512.1"/>
    <property type="molecule type" value="Genomic_DNA"/>
</dbReference>
<accession>B7AWC1</accession>
<dbReference type="eggNOG" id="COG1925">
    <property type="taxonomic scope" value="Bacteria"/>
</dbReference>
<evidence type="ECO:0000259" key="4">
    <source>
        <dbReference type="PROSITE" id="PS51350"/>
    </source>
</evidence>
<dbReference type="PRINTS" id="PR00107">
    <property type="entry name" value="PHOSPHOCPHPR"/>
</dbReference>
<dbReference type="SUPFAM" id="SSF55594">
    <property type="entry name" value="HPr-like"/>
    <property type="match status" value="1"/>
</dbReference>
<dbReference type="CDD" id="cd00367">
    <property type="entry name" value="PTS-HPr_like"/>
    <property type="match status" value="1"/>
</dbReference>
<dbReference type="PROSITE" id="PS51350">
    <property type="entry name" value="PTS_HPR_DOM"/>
    <property type="match status" value="1"/>
</dbReference>
<evidence type="ECO:0000256" key="2">
    <source>
        <dbReference type="ARBA" id="ARBA00022490"/>
    </source>
</evidence>
<dbReference type="Proteomes" id="UP000003136">
    <property type="component" value="Unassembled WGS sequence"/>
</dbReference>
<dbReference type="AlphaFoldDB" id="B7AWC1"/>
<dbReference type="GO" id="GO:0005737">
    <property type="term" value="C:cytoplasm"/>
    <property type="evidence" value="ECO:0007669"/>
    <property type="project" value="UniProtKB-SubCell"/>
</dbReference>
<sequence length="84" mass="8838">MITKNITVDPASVADASTTAMLVQIASQFDSSIHVKYGERQFNAKSIMGMMTLGITPGAEIAVTADGSDEQGAIDRISDFLSAK</sequence>
<evidence type="ECO:0000313" key="5">
    <source>
        <dbReference type="EMBL" id="EEC56512.1"/>
    </source>
</evidence>
<dbReference type="InterPro" id="IPR002114">
    <property type="entry name" value="PTS_HPr_Ser_P_site"/>
</dbReference>
<organism evidence="5 6">
    <name type="scientific">[Bacteroides] pectinophilus ATCC 43243</name>
    <dbReference type="NCBI Taxonomy" id="483218"/>
    <lineage>
        <taxon>Bacteria</taxon>
        <taxon>Bacillati</taxon>
        <taxon>Bacillota</taxon>
        <taxon>Clostridia</taxon>
        <taxon>Eubacteriales</taxon>
    </lineage>
</organism>
<dbReference type="PANTHER" id="PTHR33705:SF2">
    <property type="entry name" value="PHOSPHOCARRIER PROTEIN NPR"/>
    <property type="match status" value="1"/>
</dbReference>
<protein>
    <recommendedName>
        <fullName evidence="4">HPr domain-containing protein</fullName>
    </recommendedName>
</protein>
<dbReference type="PROSITE" id="PS00589">
    <property type="entry name" value="PTS_HPR_SER"/>
    <property type="match status" value="1"/>
</dbReference>
<dbReference type="NCBIfam" id="TIGR01003">
    <property type="entry name" value="PTS_HPr_family"/>
    <property type="match status" value="1"/>
</dbReference>
<dbReference type="InterPro" id="IPR000032">
    <property type="entry name" value="HPr-like"/>
</dbReference>
<keyword evidence="3" id="KW-0598">Phosphotransferase system</keyword>
<comment type="subcellular location">
    <subcellularLocation>
        <location evidence="1">Cytoplasm</location>
    </subcellularLocation>
</comment>
<dbReference type="HOGENOM" id="CLU_136230_2_2_9"/>
<evidence type="ECO:0000256" key="1">
    <source>
        <dbReference type="ARBA" id="ARBA00004496"/>
    </source>
</evidence>
<keyword evidence="6" id="KW-1185">Reference proteome</keyword>
<reference evidence="5 6" key="2">
    <citation type="submission" date="2008-11" db="EMBL/GenBank/DDBJ databases">
        <authorList>
            <person name="Fulton L."/>
            <person name="Clifton S."/>
            <person name="Fulton B."/>
            <person name="Xu J."/>
            <person name="Minx P."/>
            <person name="Pepin K.H."/>
            <person name="Johnson M."/>
            <person name="Bhonagiri V."/>
            <person name="Nash W.E."/>
            <person name="Mardis E.R."/>
            <person name="Wilson R.K."/>
        </authorList>
    </citation>
    <scope>NUCLEOTIDE SEQUENCE [LARGE SCALE GENOMIC DNA]</scope>
    <source>
        <strain evidence="5 6">ATCC 43243</strain>
    </source>
</reference>
<dbReference type="InterPro" id="IPR050399">
    <property type="entry name" value="HPr"/>
</dbReference>
<feature type="domain" description="HPr" evidence="4">
    <location>
        <begin position="1"/>
        <end position="84"/>
    </location>
</feature>
<evidence type="ECO:0000313" key="6">
    <source>
        <dbReference type="Proteomes" id="UP000003136"/>
    </source>
</evidence>
<gene>
    <name evidence="5" type="ORF">BACPEC_03021</name>
</gene>
<dbReference type="Gene3D" id="3.30.1340.10">
    <property type="entry name" value="HPr-like"/>
    <property type="match status" value="1"/>
</dbReference>
<dbReference type="InterPro" id="IPR035895">
    <property type="entry name" value="HPr-like_sf"/>
</dbReference>
<evidence type="ECO:0000256" key="3">
    <source>
        <dbReference type="ARBA" id="ARBA00022683"/>
    </source>
</evidence>
<dbReference type="PANTHER" id="PTHR33705">
    <property type="entry name" value="PHOSPHOCARRIER PROTEIN HPR"/>
    <property type="match status" value="1"/>
</dbReference>
<proteinExistence type="predicted"/>
<dbReference type="STRING" id="483218.BACPEC_03021"/>